<dbReference type="InterPro" id="IPR001279">
    <property type="entry name" value="Metallo-B-lactamas"/>
</dbReference>
<keyword evidence="4" id="KW-0862">Zinc</keyword>
<evidence type="ECO:0000313" key="7">
    <source>
        <dbReference type="Proteomes" id="UP000198728"/>
    </source>
</evidence>
<dbReference type="SMART" id="SM00849">
    <property type="entry name" value="Lactamase_B"/>
    <property type="match status" value="1"/>
</dbReference>
<reference evidence="6 7" key="1">
    <citation type="submission" date="2016-10" db="EMBL/GenBank/DDBJ databases">
        <authorList>
            <person name="de Groot N.N."/>
        </authorList>
    </citation>
    <scope>NUCLEOTIDE SEQUENCE [LARGE SCALE GENOMIC DNA]</scope>
    <source>
        <strain evidence="6 7">DSM 19548</strain>
    </source>
</reference>
<evidence type="ECO:0000256" key="1">
    <source>
        <dbReference type="ARBA" id="ARBA00007749"/>
    </source>
</evidence>
<dbReference type="CDD" id="cd07720">
    <property type="entry name" value="OPHC2-like_MBL-fold"/>
    <property type="match status" value="1"/>
</dbReference>
<dbReference type="InterPro" id="IPR051013">
    <property type="entry name" value="MBL_superfamily_lactonases"/>
</dbReference>
<dbReference type="GO" id="GO:0046872">
    <property type="term" value="F:metal ion binding"/>
    <property type="evidence" value="ECO:0007669"/>
    <property type="project" value="UniProtKB-KW"/>
</dbReference>
<evidence type="ECO:0000259" key="5">
    <source>
        <dbReference type="SMART" id="SM00849"/>
    </source>
</evidence>
<accession>A0A1I1KT07</accession>
<dbReference type="STRING" id="441112.SAMN04488094_10754"/>
<protein>
    <submittedName>
        <fullName evidence="6">Glyoxylase, beta-lactamase superfamily II</fullName>
    </submittedName>
</protein>
<proteinExistence type="inferred from homology"/>
<dbReference type="PANTHER" id="PTHR42978:SF6">
    <property type="entry name" value="QUORUM-QUENCHING LACTONASE YTNP-RELATED"/>
    <property type="match status" value="1"/>
</dbReference>
<dbReference type="EMBL" id="FOLG01000007">
    <property type="protein sequence ID" value="SFC63392.1"/>
    <property type="molecule type" value="Genomic_DNA"/>
</dbReference>
<evidence type="ECO:0000313" key="6">
    <source>
        <dbReference type="EMBL" id="SFC63392.1"/>
    </source>
</evidence>
<dbReference type="Pfam" id="PF00753">
    <property type="entry name" value="Lactamase_B"/>
    <property type="match status" value="1"/>
</dbReference>
<dbReference type="AlphaFoldDB" id="A0A1I1KT07"/>
<dbReference type="Gene3D" id="3.60.15.10">
    <property type="entry name" value="Ribonuclease Z/Hydroxyacylglutathione hydrolase-like"/>
    <property type="match status" value="1"/>
</dbReference>
<comment type="similarity">
    <text evidence="1">Belongs to the metallo-beta-lactamase superfamily.</text>
</comment>
<dbReference type="Proteomes" id="UP000198728">
    <property type="component" value="Unassembled WGS sequence"/>
</dbReference>
<evidence type="ECO:0000256" key="2">
    <source>
        <dbReference type="ARBA" id="ARBA00022723"/>
    </source>
</evidence>
<keyword evidence="3" id="KW-0378">Hydrolase</keyword>
<organism evidence="6 7">
    <name type="scientific">Tropicimonas isoalkanivorans</name>
    <dbReference type="NCBI Taxonomy" id="441112"/>
    <lineage>
        <taxon>Bacteria</taxon>
        <taxon>Pseudomonadati</taxon>
        <taxon>Pseudomonadota</taxon>
        <taxon>Alphaproteobacteria</taxon>
        <taxon>Rhodobacterales</taxon>
        <taxon>Roseobacteraceae</taxon>
        <taxon>Tropicimonas</taxon>
    </lineage>
</organism>
<dbReference type="SUPFAM" id="SSF56281">
    <property type="entry name" value="Metallo-hydrolase/oxidoreductase"/>
    <property type="match status" value="1"/>
</dbReference>
<dbReference type="RefSeq" id="WP_177208337.1">
    <property type="nucleotide sequence ID" value="NZ_FOLG01000007.1"/>
</dbReference>
<evidence type="ECO:0000256" key="4">
    <source>
        <dbReference type="ARBA" id="ARBA00022833"/>
    </source>
</evidence>
<dbReference type="InterPro" id="IPR036866">
    <property type="entry name" value="RibonucZ/Hydroxyglut_hydro"/>
</dbReference>
<evidence type="ECO:0000256" key="3">
    <source>
        <dbReference type="ARBA" id="ARBA00022801"/>
    </source>
</evidence>
<name>A0A1I1KT07_9RHOB</name>
<sequence length="318" mass="33267">MDRRHFMMTASASLLAAGSGAIVPIRVRAADGGMQVTAAQRFRVGDMTVTAMSDGFIPLDPSVMQGIEPEGAARILEDNHYDPANIHGSVNTYLVETGGDTWLIDSGADGVFGPTLGGVAGVMQALGKDPAAISKLIITHMHGDHIGGAVMDGSSFYPNAELVVTESDVNFWTSDEIQAKAPDAFKGAFDLAKGVIAAYGDRVKTISGEADVAPGIVARPLPGHTVGHTGYMLESKGQSLLIWGDTLVVAAIQLAKPEVTTVYDTDPAQSVATRKDLLASVAGTGQMVAGMHMPFPGVGYVESAGEAYAFTPAHWEYF</sequence>
<feature type="domain" description="Metallo-beta-lactamase" evidence="5">
    <location>
        <begin position="89"/>
        <end position="286"/>
    </location>
</feature>
<keyword evidence="2" id="KW-0479">Metal-binding</keyword>
<dbReference type="PANTHER" id="PTHR42978">
    <property type="entry name" value="QUORUM-QUENCHING LACTONASE YTNP-RELATED-RELATED"/>
    <property type="match status" value="1"/>
</dbReference>
<keyword evidence="7" id="KW-1185">Reference proteome</keyword>
<gene>
    <name evidence="6" type="ORF">SAMN04488094_10754</name>
</gene>
<dbReference type="GO" id="GO:0016787">
    <property type="term" value="F:hydrolase activity"/>
    <property type="evidence" value="ECO:0007669"/>
    <property type="project" value="UniProtKB-KW"/>
</dbReference>